<name>A0ACD3QZK4_LARCR</name>
<gene>
    <name evidence="1" type="ORF">E3U43_017558</name>
</gene>
<dbReference type="Proteomes" id="UP000793456">
    <property type="component" value="Chromosome XII"/>
</dbReference>
<protein>
    <submittedName>
        <fullName evidence="1">Uncharacterized protein</fullName>
    </submittedName>
</protein>
<evidence type="ECO:0000313" key="2">
    <source>
        <dbReference type="Proteomes" id="UP000793456"/>
    </source>
</evidence>
<comment type="caution">
    <text evidence="1">The sequence shown here is derived from an EMBL/GenBank/DDBJ whole genome shotgun (WGS) entry which is preliminary data.</text>
</comment>
<accession>A0ACD3QZK4</accession>
<evidence type="ECO:0000313" key="1">
    <source>
        <dbReference type="EMBL" id="TMS12600.1"/>
    </source>
</evidence>
<reference evidence="1" key="1">
    <citation type="submission" date="2018-11" db="EMBL/GenBank/DDBJ databases">
        <title>The sequence and de novo assembly of Larimichthys crocea genome using PacBio and Hi-C technologies.</title>
        <authorList>
            <person name="Xu P."/>
            <person name="Chen B."/>
            <person name="Zhou Z."/>
            <person name="Ke Q."/>
            <person name="Wu Y."/>
            <person name="Bai H."/>
            <person name="Pu F."/>
        </authorList>
    </citation>
    <scope>NUCLEOTIDE SEQUENCE</scope>
    <source>
        <tissue evidence="1">Muscle</tissue>
    </source>
</reference>
<dbReference type="EMBL" id="CM011685">
    <property type="protein sequence ID" value="TMS12600.1"/>
    <property type="molecule type" value="Genomic_DNA"/>
</dbReference>
<proteinExistence type="predicted"/>
<organism evidence="1 2">
    <name type="scientific">Larimichthys crocea</name>
    <name type="common">Large yellow croaker</name>
    <name type="synonym">Pseudosciaena crocea</name>
    <dbReference type="NCBI Taxonomy" id="215358"/>
    <lineage>
        <taxon>Eukaryota</taxon>
        <taxon>Metazoa</taxon>
        <taxon>Chordata</taxon>
        <taxon>Craniata</taxon>
        <taxon>Vertebrata</taxon>
        <taxon>Euteleostomi</taxon>
        <taxon>Actinopterygii</taxon>
        <taxon>Neopterygii</taxon>
        <taxon>Teleostei</taxon>
        <taxon>Neoteleostei</taxon>
        <taxon>Acanthomorphata</taxon>
        <taxon>Eupercaria</taxon>
        <taxon>Sciaenidae</taxon>
        <taxon>Larimichthys</taxon>
    </lineage>
</organism>
<keyword evidence="2" id="KW-1185">Reference proteome</keyword>
<sequence>MQDTDPPTDTTPTADTQQTEEEEASPQSSPRKDGGDWLLDSALGKWLSSKQVVCSNLTLLKVLLWLVLLGLFAEAGVWPAFLRHLPLLLALLKDSAAQLPASPEN</sequence>